<name>A0ABV2B0B0_9GAMM</name>
<sequence>MNRAESTADATQPMALQGLKVLELGQLIAGPFATKLLGEFGADVIKIEPPGTGDPLRRWRVMRGDTSLWWHVQTRNKRSVSLDLKSEEGQDIVKRLVAEADIVVENFSPGRLEKWGLGWDELSAINPALIMVRISGYGQTGPYRDLPGFGVIGEAMGGLRYLSGHPGESSVRVGISIGDSLSALYGVIGALLALQERRHSGKGQYIDVALYESVFAMMESLIPEYDGAGVIREPSGSALPGITPSNAYRCADGTEVLIAGNGDSIFKRLMQAIGRDDLADDPDLEHNDGRSQQAARIDGAINDWTRERDREAVLETLEAARVPCGRPYNAKDIVEDPHYAARQMLQTITTDDGDELKVPAVLPRLSRTPGRIGGGGPRLGAHTQDVLDELGIDRDTQARLREAGVLYEDDRKGGAS</sequence>
<organism evidence="2 3">
    <name type="scientific">Salinisphaera dokdonensis CL-ES53</name>
    <dbReference type="NCBI Taxonomy" id="1304272"/>
    <lineage>
        <taxon>Bacteria</taxon>
        <taxon>Pseudomonadati</taxon>
        <taxon>Pseudomonadota</taxon>
        <taxon>Gammaproteobacteria</taxon>
        <taxon>Salinisphaerales</taxon>
        <taxon>Salinisphaeraceae</taxon>
        <taxon>Salinisphaera</taxon>
    </lineage>
</organism>
<keyword evidence="1" id="KW-0808">Transferase</keyword>
<dbReference type="SUPFAM" id="SSF89796">
    <property type="entry name" value="CoA-transferase family III (CaiB/BaiF)"/>
    <property type="match status" value="1"/>
</dbReference>
<dbReference type="RefSeq" id="WP_353110497.1">
    <property type="nucleotide sequence ID" value="NZ_APND01000002.1"/>
</dbReference>
<dbReference type="InterPro" id="IPR023606">
    <property type="entry name" value="CoA-Trfase_III_dom_1_sf"/>
</dbReference>
<dbReference type="PANTHER" id="PTHR48207:SF3">
    <property type="entry name" value="SUCCINATE--HYDROXYMETHYLGLUTARATE COA-TRANSFERASE"/>
    <property type="match status" value="1"/>
</dbReference>
<evidence type="ECO:0000313" key="3">
    <source>
        <dbReference type="Proteomes" id="UP001460888"/>
    </source>
</evidence>
<dbReference type="Proteomes" id="UP001460888">
    <property type="component" value="Unassembled WGS sequence"/>
</dbReference>
<dbReference type="Gene3D" id="3.30.1540.10">
    <property type="entry name" value="formyl-coa transferase, domain 3"/>
    <property type="match status" value="1"/>
</dbReference>
<evidence type="ECO:0000313" key="2">
    <source>
        <dbReference type="EMBL" id="MES1929010.1"/>
    </source>
</evidence>
<dbReference type="EMBL" id="APND01000002">
    <property type="protein sequence ID" value="MES1929010.1"/>
    <property type="molecule type" value="Genomic_DNA"/>
</dbReference>
<gene>
    <name evidence="2" type="ORF">SADO_07137</name>
</gene>
<dbReference type="Gene3D" id="3.40.50.10540">
    <property type="entry name" value="Crotonobetainyl-coa:carnitine coa-transferase, domain 1"/>
    <property type="match status" value="1"/>
</dbReference>
<comment type="caution">
    <text evidence="2">The sequence shown here is derived from an EMBL/GenBank/DDBJ whole genome shotgun (WGS) entry which is preliminary data.</text>
</comment>
<reference evidence="2 3" key="1">
    <citation type="submission" date="2013-03" db="EMBL/GenBank/DDBJ databases">
        <title>Salinisphaera dokdonensis CL-ES53 Genome Sequencing.</title>
        <authorList>
            <person name="Li C."/>
            <person name="Lai Q."/>
            <person name="Shao Z."/>
        </authorList>
    </citation>
    <scope>NUCLEOTIDE SEQUENCE [LARGE SCALE GENOMIC DNA]</scope>
    <source>
        <strain evidence="2 3">CL-ES53</strain>
    </source>
</reference>
<evidence type="ECO:0000256" key="1">
    <source>
        <dbReference type="ARBA" id="ARBA00022679"/>
    </source>
</evidence>
<dbReference type="InterPro" id="IPR044855">
    <property type="entry name" value="CoA-Trfase_III_dom3_sf"/>
</dbReference>
<proteinExistence type="predicted"/>
<dbReference type="InterPro" id="IPR003673">
    <property type="entry name" value="CoA-Trfase_fam_III"/>
</dbReference>
<dbReference type="InterPro" id="IPR050483">
    <property type="entry name" value="CoA-transferase_III_domain"/>
</dbReference>
<protein>
    <submittedName>
        <fullName evidence="2">CaiB/BaiF family protein</fullName>
    </submittedName>
</protein>
<keyword evidence="3" id="KW-1185">Reference proteome</keyword>
<dbReference type="PANTHER" id="PTHR48207">
    <property type="entry name" value="SUCCINATE--HYDROXYMETHYLGLUTARATE COA-TRANSFERASE"/>
    <property type="match status" value="1"/>
</dbReference>
<dbReference type="Pfam" id="PF02515">
    <property type="entry name" value="CoA_transf_3"/>
    <property type="match status" value="1"/>
</dbReference>
<accession>A0ABV2B0B0</accession>